<dbReference type="Proteomes" id="UP000256748">
    <property type="component" value="Unassembled WGS sequence"/>
</dbReference>
<evidence type="ECO:0000313" key="2">
    <source>
        <dbReference type="EMBL" id="RFB92299.1"/>
    </source>
</evidence>
<dbReference type="RefSeq" id="WP_116273995.1">
    <property type="nucleotide sequence ID" value="NZ_KZ859521.1"/>
</dbReference>
<proteinExistence type="predicted"/>
<organism evidence="2 3">
    <name type="scientific">Rhizobium leguminosarum bv. trifolii</name>
    <dbReference type="NCBI Taxonomy" id="386"/>
    <lineage>
        <taxon>Bacteria</taxon>
        <taxon>Pseudomonadati</taxon>
        <taxon>Pseudomonadota</taxon>
        <taxon>Alphaproteobacteria</taxon>
        <taxon>Hyphomicrobiales</taxon>
        <taxon>Rhizobiaceae</taxon>
        <taxon>Rhizobium/Agrobacterium group</taxon>
        <taxon>Rhizobium</taxon>
    </lineage>
</organism>
<protein>
    <submittedName>
        <fullName evidence="2">Uncharacterized protein</fullName>
    </submittedName>
</protein>
<evidence type="ECO:0000313" key="3">
    <source>
        <dbReference type="Proteomes" id="UP000256748"/>
    </source>
</evidence>
<sequence>MTALFSKTTVYLMLAALLVIAVLGLALLGVREVRGMVDEAVQLKGDERDAYWSAKIEKANAETNKRAADQAAAVVKIQADLAEKGQSDQQALADLRAKNAQLPKGNDCGLSGDRVGLLPD</sequence>
<comment type="caution">
    <text evidence="2">The sequence shown here is derived from an EMBL/GenBank/DDBJ whole genome shotgun (WGS) entry which is preliminary data.</text>
</comment>
<gene>
    <name evidence="2" type="ORF">B5K10_15915</name>
</gene>
<evidence type="ECO:0000256" key="1">
    <source>
        <dbReference type="SAM" id="Phobius"/>
    </source>
</evidence>
<dbReference type="EMBL" id="NAOO01000018">
    <property type="protein sequence ID" value="RFB92299.1"/>
    <property type="molecule type" value="Genomic_DNA"/>
</dbReference>
<keyword evidence="1" id="KW-0812">Transmembrane</keyword>
<accession>A0A3E1BGS4</accession>
<name>A0A3E1BGS4_RHILT</name>
<keyword evidence="1" id="KW-1133">Transmembrane helix</keyword>
<dbReference type="AlphaFoldDB" id="A0A3E1BGS4"/>
<keyword evidence="1" id="KW-0472">Membrane</keyword>
<feature type="transmembrane region" description="Helical" evidence="1">
    <location>
        <begin position="12"/>
        <end position="30"/>
    </location>
</feature>
<reference evidence="2 3" key="1">
    <citation type="submission" date="2017-03" db="EMBL/GenBank/DDBJ databases">
        <title>Genome analysis of Rhizobial strains effectives or ineffectives for nitrogen fixation isolated from bean seeds.</title>
        <authorList>
            <person name="Peralta H."/>
            <person name="Aguilar-Vera A."/>
            <person name="Mora Y."/>
            <person name="Vargas-Lagunas C."/>
            <person name="Girard L."/>
            <person name="Mora J."/>
        </authorList>
    </citation>
    <scope>NUCLEOTIDE SEQUENCE [LARGE SCALE GENOMIC DNA]</scope>
    <source>
        <strain evidence="2 3">CCGM5</strain>
    </source>
</reference>